<dbReference type="EMBL" id="CYXX01000029">
    <property type="protein sequence ID" value="CUN26553.1"/>
    <property type="molecule type" value="Genomic_DNA"/>
</dbReference>
<organism evidence="1 2">
    <name type="scientific">Roseburia inulinivorans</name>
    <dbReference type="NCBI Taxonomy" id="360807"/>
    <lineage>
        <taxon>Bacteria</taxon>
        <taxon>Bacillati</taxon>
        <taxon>Bacillota</taxon>
        <taxon>Clostridia</taxon>
        <taxon>Lachnospirales</taxon>
        <taxon>Lachnospiraceae</taxon>
        <taxon>Roseburia</taxon>
    </lineage>
</organism>
<reference evidence="1 2" key="1">
    <citation type="submission" date="2015-09" db="EMBL/GenBank/DDBJ databases">
        <authorList>
            <consortium name="Pathogen Informatics"/>
        </authorList>
    </citation>
    <scope>NUCLEOTIDE SEQUENCE [LARGE SCALE GENOMIC DNA]</scope>
    <source>
        <strain evidence="1 2">2789STDY5608887</strain>
    </source>
</reference>
<evidence type="ECO:0000313" key="2">
    <source>
        <dbReference type="Proteomes" id="UP000095453"/>
    </source>
</evidence>
<evidence type="ECO:0000313" key="1">
    <source>
        <dbReference type="EMBL" id="CUN26553.1"/>
    </source>
</evidence>
<protein>
    <recommendedName>
        <fullName evidence="3">TnpV protein</fullName>
    </recommendedName>
</protein>
<accession>A0A173VHA9</accession>
<dbReference type="InterPro" id="IPR026989">
    <property type="entry name" value="TnpV"/>
</dbReference>
<dbReference type="RefSeq" id="WP_005930786.1">
    <property type="nucleotide sequence ID" value="NZ_CYXX01000029.1"/>
</dbReference>
<dbReference type="Pfam" id="PF14198">
    <property type="entry name" value="TnpV"/>
    <property type="match status" value="1"/>
</dbReference>
<sequence length="127" mass="14956">MTELKSRIHDKSNGLDYVLVGDYYVPDLKLPEEHRPIGMWGRLHRTYLEQYRPTRFSALCLSGELHTYLADLDEQATERCSLIIEQMKQAEGVTETMKADNQMLWVQSMNSIRNRAEEIIRQEMIYC</sequence>
<name>A0A173VHA9_9FIRM</name>
<dbReference type="Proteomes" id="UP000095453">
    <property type="component" value="Unassembled WGS sequence"/>
</dbReference>
<gene>
    <name evidence="1" type="ORF">ERS852444_02953</name>
</gene>
<proteinExistence type="predicted"/>
<evidence type="ECO:0008006" key="3">
    <source>
        <dbReference type="Google" id="ProtNLM"/>
    </source>
</evidence>
<dbReference type="GeneID" id="75080914"/>
<dbReference type="AlphaFoldDB" id="A0A173VHA9"/>